<evidence type="ECO:0000313" key="2">
    <source>
        <dbReference type="EMBL" id="KKH54136.1"/>
    </source>
</evidence>
<reference evidence="2 3" key="1">
    <citation type="journal article" date="2015" name="ISME J.">
        <title>Genomic and phenotypic differentiation among Methanosarcina mazei populations from Columbia River sediment.</title>
        <authorList>
            <person name="Youngblut N.D."/>
            <person name="Wirth J.S."/>
            <person name="Henriksen J.R."/>
            <person name="Smith M."/>
            <person name="Simon H."/>
            <person name="Metcalf W.W."/>
            <person name="Whitaker R.J."/>
        </authorList>
    </citation>
    <scope>NUCLEOTIDE SEQUENCE [LARGE SCALE GENOMIC DNA]</scope>
    <source>
        <strain evidence="2 3">1.H.A.2.6</strain>
    </source>
</reference>
<gene>
    <name evidence="2" type="ORF">DU74_18615</name>
</gene>
<feature type="region of interest" description="Disordered" evidence="1">
    <location>
        <begin position="55"/>
        <end position="104"/>
    </location>
</feature>
<organism evidence="2 3">
    <name type="scientific">Methanosarcina mazei</name>
    <name type="common">Methanosarcina frisia</name>
    <dbReference type="NCBI Taxonomy" id="2209"/>
    <lineage>
        <taxon>Archaea</taxon>
        <taxon>Methanobacteriati</taxon>
        <taxon>Methanobacteriota</taxon>
        <taxon>Stenosarchaea group</taxon>
        <taxon>Methanomicrobia</taxon>
        <taxon>Methanosarcinales</taxon>
        <taxon>Methanosarcinaceae</taxon>
        <taxon>Methanosarcina</taxon>
    </lineage>
</organism>
<feature type="compositionally biased region" description="Basic and acidic residues" evidence="1">
    <location>
        <begin position="57"/>
        <end position="82"/>
    </location>
</feature>
<dbReference type="EMBL" id="JJQN01000202">
    <property type="protein sequence ID" value="KKH54136.1"/>
    <property type="molecule type" value="Genomic_DNA"/>
</dbReference>
<dbReference type="AlphaFoldDB" id="A0A0F8RH56"/>
<evidence type="ECO:0000256" key="1">
    <source>
        <dbReference type="SAM" id="MobiDB-lite"/>
    </source>
</evidence>
<proteinExistence type="predicted"/>
<feature type="compositionally biased region" description="Polar residues" evidence="1">
    <location>
        <begin position="83"/>
        <end position="104"/>
    </location>
</feature>
<accession>A0A0F8RH56</accession>
<name>A0A0F8RH56_METMZ</name>
<protein>
    <submittedName>
        <fullName evidence="2">Uncharacterized protein</fullName>
    </submittedName>
</protein>
<dbReference type="PATRIC" id="fig|2209.85.peg.4073"/>
<evidence type="ECO:0000313" key="3">
    <source>
        <dbReference type="Proteomes" id="UP000034450"/>
    </source>
</evidence>
<dbReference type="Proteomes" id="UP000034450">
    <property type="component" value="Unassembled WGS sequence"/>
</dbReference>
<sequence length="104" mass="12197">MRRQIKSCFLKQFYLFCRAGREQSGKMRVYLVKHIKILQLLYEPHVSSSKLVLLSEQSERKGHRPPEAGLGRDENRARRESGETYSGNRNSENNRLTFLRSQKA</sequence>
<comment type="caution">
    <text evidence="2">The sequence shown here is derived from an EMBL/GenBank/DDBJ whole genome shotgun (WGS) entry which is preliminary data.</text>
</comment>